<evidence type="ECO:0000256" key="7">
    <source>
        <dbReference type="ARBA" id="ARBA00022777"/>
    </source>
</evidence>
<reference evidence="15" key="3">
    <citation type="submission" date="2015-06" db="UniProtKB">
        <authorList>
            <consortium name="EnsemblMetazoa"/>
        </authorList>
    </citation>
    <scope>IDENTIFICATION</scope>
</reference>
<organism evidence="14">
    <name type="scientific">Capitella teleta</name>
    <name type="common">Polychaete worm</name>
    <dbReference type="NCBI Taxonomy" id="283909"/>
    <lineage>
        <taxon>Eukaryota</taxon>
        <taxon>Metazoa</taxon>
        <taxon>Spiralia</taxon>
        <taxon>Lophotrochozoa</taxon>
        <taxon>Annelida</taxon>
        <taxon>Polychaeta</taxon>
        <taxon>Sedentaria</taxon>
        <taxon>Scolecida</taxon>
        <taxon>Capitellidae</taxon>
        <taxon>Capitella</taxon>
    </lineage>
</organism>
<evidence type="ECO:0000256" key="5">
    <source>
        <dbReference type="ARBA" id="ARBA00022737"/>
    </source>
</evidence>
<dbReference type="Gene3D" id="3.80.10.10">
    <property type="entry name" value="Ribonuclease Inhibitor"/>
    <property type="match status" value="3"/>
</dbReference>
<keyword evidence="5" id="KW-0677">Repeat</keyword>
<dbReference type="SUPFAM" id="SSF52200">
    <property type="entry name" value="Toll/Interleukin receptor TIR domain"/>
    <property type="match status" value="2"/>
</dbReference>
<dbReference type="HOGENOM" id="CLU_226314_0_0_1"/>
<comment type="catalytic activity">
    <reaction evidence="10">
        <text>L-threonyl-[protein] + ATP = O-phospho-L-threonyl-[protein] + ADP + H(+)</text>
        <dbReference type="Rhea" id="RHEA:46608"/>
        <dbReference type="Rhea" id="RHEA-COMP:11060"/>
        <dbReference type="Rhea" id="RHEA-COMP:11605"/>
        <dbReference type="ChEBI" id="CHEBI:15378"/>
        <dbReference type="ChEBI" id="CHEBI:30013"/>
        <dbReference type="ChEBI" id="CHEBI:30616"/>
        <dbReference type="ChEBI" id="CHEBI:61977"/>
        <dbReference type="ChEBI" id="CHEBI:456216"/>
        <dbReference type="EC" id="2.7.11.1"/>
    </reaction>
</comment>
<dbReference type="STRING" id="283909.R7TDS1"/>
<name>R7TDS1_CAPTE</name>
<evidence type="ECO:0000256" key="10">
    <source>
        <dbReference type="ARBA" id="ARBA00047899"/>
    </source>
</evidence>
<reference evidence="16" key="1">
    <citation type="submission" date="2012-12" db="EMBL/GenBank/DDBJ databases">
        <authorList>
            <person name="Hellsten U."/>
            <person name="Grimwood J."/>
            <person name="Chapman J.A."/>
            <person name="Shapiro H."/>
            <person name="Aerts A."/>
            <person name="Otillar R.P."/>
            <person name="Terry A.Y."/>
            <person name="Boore J.L."/>
            <person name="Simakov O."/>
            <person name="Marletaz F."/>
            <person name="Cho S.-J."/>
            <person name="Edsinger-Gonzales E."/>
            <person name="Havlak P."/>
            <person name="Kuo D.-H."/>
            <person name="Larsson T."/>
            <person name="Lv J."/>
            <person name="Arendt D."/>
            <person name="Savage R."/>
            <person name="Osoegawa K."/>
            <person name="de Jong P."/>
            <person name="Lindberg D.R."/>
            <person name="Seaver E.C."/>
            <person name="Weisblat D.A."/>
            <person name="Putnam N.H."/>
            <person name="Grigoriev I.V."/>
            <person name="Rokhsar D.S."/>
        </authorList>
    </citation>
    <scope>NUCLEOTIDE SEQUENCE</scope>
    <source>
        <strain evidence="16">I ESC-2004</strain>
    </source>
</reference>
<dbReference type="InterPro" id="IPR032171">
    <property type="entry name" value="COR-A"/>
</dbReference>
<dbReference type="Gene3D" id="3.30.70.1390">
    <property type="entry name" value="ROC domain from the Parkinson's disease-associated leucine-rich repeat kinase 2"/>
    <property type="match status" value="1"/>
</dbReference>
<dbReference type="Gene3D" id="3.40.50.300">
    <property type="entry name" value="P-loop containing nucleotide triphosphate hydrolases"/>
    <property type="match status" value="1"/>
</dbReference>
<protein>
    <recommendedName>
        <fullName evidence="1">non-specific serine/threonine protein kinase</fullName>
        <ecNumber evidence="1">2.7.11.1</ecNumber>
    </recommendedName>
</protein>
<keyword evidence="3" id="KW-0433">Leucine-rich repeat</keyword>
<evidence type="ECO:0000313" key="15">
    <source>
        <dbReference type="EnsemblMetazoa" id="CapteP187033"/>
    </source>
</evidence>
<evidence type="ECO:0000256" key="3">
    <source>
        <dbReference type="ARBA" id="ARBA00022614"/>
    </source>
</evidence>
<dbReference type="PANTHER" id="PTHR47508:SF1">
    <property type="entry name" value="NON-SPECIFIC SERINE_THREONINE PROTEIN KINASE"/>
    <property type="match status" value="1"/>
</dbReference>
<keyword evidence="8" id="KW-0067">ATP-binding</keyword>
<dbReference type="InterPro" id="IPR027417">
    <property type="entry name" value="P-loop_NTPase"/>
</dbReference>
<dbReference type="Gene3D" id="1.20.920.60">
    <property type="match status" value="1"/>
</dbReference>
<dbReference type="SMART" id="SM00175">
    <property type="entry name" value="RAB"/>
    <property type="match status" value="1"/>
</dbReference>
<evidence type="ECO:0000256" key="12">
    <source>
        <dbReference type="SAM" id="MobiDB-lite"/>
    </source>
</evidence>
<comment type="catalytic activity">
    <reaction evidence="11">
        <text>L-seryl-[protein] + ATP = O-phospho-L-seryl-[protein] + ADP + H(+)</text>
        <dbReference type="Rhea" id="RHEA:17989"/>
        <dbReference type="Rhea" id="RHEA-COMP:9863"/>
        <dbReference type="Rhea" id="RHEA-COMP:11604"/>
        <dbReference type="ChEBI" id="CHEBI:15378"/>
        <dbReference type="ChEBI" id="CHEBI:29999"/>
        <dbReference type="ChEBI" id="CHEBI:30616"/>
        <dbReference type="ChEBI" id="CHEBI:83421"/>
        <dbReference type="ChEBI" id="CHEBI:456216"/>
        <dbReference type="EC" id="2.7.11.1"/>
    </reaction>
</comment>
<dbReference type="GO" id="GO:0009966">
    <property type="term" value="P:regulation of signal transduction"/>
    <property type="evidence" value="ECO:0007669"/>
    <property type="project" value="UniProtKB-ARBA"/>
</dbReference>
<dbReference type="Gene3D" id="1.10.10.10">
    <property type="entry name" value="Winged helix-like DNA-binding domain superfamily/Winged helix DNA-binding domain"/>
    <property type="match status" value="1"/>
</dbReference>
<dbReference type="PRINTS" id="PR00449">
    <property type="entry name" value="RASTRNSFRMNG"/>
</dbReference>
<accession>R7TDS1</accession>
<dbReference type="EMBL" id="KB311248">
    <property type="protein sequence ID" value="ELT89642.1"/>
    <property type="molecule type" value="Genomic_DNA"/>
</dbReference>
<dbReference type="SUPFAM" id="SSF52058">
    <property type="entry name" value="L domain-like"/>
    <property type="match status" value="1"/>
</dbReference>
<dbReference type="PROSITE" id="PS51424">
    <property type="entry name" value="ROC"/>
    <property type="match status" value="1"/>
</dbReference>
<dbReference type="InterPro" id="IPR036388">
    <property type="entry name" value="WH-like_DNA-bd_sf"/>
</dbReference>
<dbReference type="InterPro" id="IPR003591">
    <property type="entry name" value="Leu-rich_rpt_typical-subtyp"/>
</dbReference>
<dbReference type="InterPro" id="IPR001611">
    <property type="entry name" value="Leu-rich_rpt"/>
</dbReference>
<feature type="compositionally biased region" description="Acidic residues" evidence="12">
    <location>
        <begin position="2846"/>
        <end position="2861"/>
    </location>
</feature>
<evidence type="ECO:0000259" key="13">
    <source>
        <dbReference type="PROSITE" id="PS51424"/>
    </source>
</evidence>
<dbReference type="PROSITE" id="PS51450">
    <property type="entry name" value="LRR"/>
    <property type="match status" value="1"/>
</dbReference>
<keyword evidence="9" id="KW-0342">GTP-binding</keyword>
<dbReference type="EC" id="2.7.11.1" evidence="1"/>
<dbReference type="Gene3D" id="3.40.50.10140">
    <property type="entry name" value="Toll/interleukin-1 receptor homology (TIR) domain"/>
    <property type="match status" value="2"/>
</dbReference>
<dbReference type="SMART" id="SM00369">
    <property type="entry name" value="LRR_TYP"/>
    <property type="match status" value="4"/>
</dbReference>
<dbReference type="EnsemblMetazoa" id="CapteT187033">
    <property type="protein sequence ID" value="CapteP187033"/>
    <property type="gene ID" value="CapteG187033"/>
</dbReference>
<dbReference type="Pfam" id="PF25497">
    <property type="entry name" value="COR-B"/>
    <property type="match status" value="1"/>
</dbReference>
<sequence length="2942" mass="333357">MASNKQSAIDYDFMKNVVQVTDVVPSQPFLDAVADLLNKGSLSHINFSGIDQLTDEVFILLRDAFKEKPDAAKGIVKLSCVGCSFITDEGILEAVQTFPNLEEVVLDGCKMLTEFSARHVLAHCDAISHLSMRGVDVLCTRPNITDDDRVINLDFRTIPQAASGPTYHPPIKLVITRGPECQFSLLEFLKSKISTKQQVELSSVPYASQSVTIENVSSPIMIHELGSELLSWPLLSKSAMYFIVLRLEAEEDFVQETFSKIFDIQGSVSSPSLIVIILHDDADAAKKRSQIFKLQKELKNYTELQQKNILSSIEEEHYKRTEPFCDRDFQAQQRFARATFYARRKTDYSLFALNVETCEVTAFNNADDAIEMKEDDDGSDMLEAATKLQSLNKADITEMKSFENPRELVKLVMNSFCVLFDRPQSWQDAKKMLGNPTAFIESLRNYKAKSITTTMWKKLEKIINVEDMTVENGPASIQRALQNSFQNQQKALYLNDLHLRDFSFMFDLRELLQNFTTDRIFSAAVLIEALQSKHPDQRLNCRLILRMIGLLEDWGCIILVPDDVNPNCSIVVADIDWFMTLLHSFQSNSKPCNVEFKALSKHVPIHSHESIQSLLKSKGNASQIDMFIKVLRHYSLLINVPARCTREMNYGRLLLFSQLPEKILLEDQRELKDLWPDTPLPTDYSIMVSYHFIYGPPPSLWPLIVSESSLIGSILVAAKFEFIVTLGAVEILVQLRKSEDGVVISIEGRLTNWSAQSNQTVFEEYLWAAINRYLLLVECFIHRCPALYAAVRLHCPKCTDTKHNSSSIPRHINARLNCCDEMTKELNPLINGRLSIVPFHNYVEGISTNTLAPYAHHIHQLNASKEINPLWHCLSCGSTHLASHKSWDMESCLYPCFTENCINWNSSSFKGFSVRGPLIGVEMSQDTETSNPKNALLATRVRTLRSGPCTLSFTVLSLNKIEIFVADQQTLNKISEEINSAMDPSDTSFYYNLIEGEIQTIDFARSSEKTYERQTHIEENLKCEPGDVVEITVHGEKYQALSDESSVMTIGISVFKNGSFILKTAVLRFRSILVMKLQSVLEAYSGPLLLYHHPKFPLVRAAHFTLGSSLLQKTEIDLQWNIVKVLARKNGFLYIGNSASDLDENLATRVLPSSENIRPLGKYNDAVTMFKDGSTVRKFTDQLQGQCMAHFCLFRPMADVTFRPLIIKSKPFSKFCIESSNSPNVLEQIFLQSMKSPGKTRSSLKFAYAVLPSNLILQDFETAPRHRLQNWLHQEAHFLCKGNQWNTNKLGDSHFMPLKPYQLSSEDLPNVDYHSEMLITTYFALDNQTCILPSPSPCVTFPKLAESVKEDEILEGLWRMMHVLRCTFVLVQKASSADQKRLKKKDRDALVPFLAELTTSAEESGHYKEIAKNCVKAKKLVNLQRCVLHTNIAKPGPFKDMLRKQLQGDETFTKNVKHVEIAHTLTDNLEIILRKFPSLKSLSLTHCSIKSLCPIKLSVQISQLNLSNNLLSEIPSELFVLKDSLENMDLSGSPIRLIPEFLMKFPRLTRLDLSRSLISELPENFGDLSNLEVLIMAACPLTALPDSFCKLKNLRILALDGVPWCTTKTLKDDETLSKENCKFFQEYPVYQRMGIKALDALFDKADVLRDGILQKEELIAFRKMLFEKIPRFQATSENDPNGGIPAPIFRLKKLKSLSLNFQGIRCIPHQIEKLTDLTMLSVRHCPNLLTLGNGLGKCPLNVLDIDACDALHTPPKEIREQGNRIILSYIKRLSLGSSACYRTKLMYVGLGGAGKTSLMRALMSADYKAPQVQGEGITDGIDITNWSVKKEDVSLVFSVWDFAGQTIYYNTHQFFLSSRAVYMLVWNTRLGFEHSGLDFWLSSISCHCPKAPVFIIGTHADQITNADLPEAALRKRYPNIKGFYSTSAVTGKGINDVFDHLLLVTLEQPYIGEMVPEAWLNLEKTILSERGNRKSLIKWSDIESMAQTNSILGSEIIQAVNFLHELGTLQHFNNDLLRDRVVINPQWIVDVMACIVSVHNTLIKDGRLKHEDVGTIWKDYSQELHNWLLRLTEIFDLTFPLSDKAENIVPCLLPDTEPEYPWPNAQEGCSESKIVYHFDYLPAGLFNRAQVRLYQFSDSSAIWKSGSILMKNGHHALVKQLNATDVLVKANGPWPENILLLVHEVFESLISESFSGVKYEFMMPCMSCMKSTSRDPAMFSSKILRRALEMKALFLQCHAFFHVLSISDVQNTMPPQSSADYNLQLENAMRDLDSLQEDIMYDCSIIYCMKDALDDPERIHPKRIVDDLQTEGIRCWYAENLHEMNIQEVSASLADSKIVLVCISDDFVLDGHCQRMFQFVNSGLKKEFLLLMVGHGKEWAQSDIGMQLVYKVYVNFQRQNLYQEKLTELQGQIQGKLKRSKGGQQGQWDVFISYCWTNSAEAVAAGTKAKESALGHGDPRKLAKALADHGLSYWLDIECAGKLGLFEDIAEGMKRSKVIIACVSDEVSIAFNYATSPNCQMEFRFAHVALRKPIILAIVGTGFKWQSTEVGMLSLAYPKINFQMANQYAHQDLLQNIKEKLDQDVDKSTSVHLGDTEQKSAYEELYELAQRKFLRQLVSYVEDLDPYPHLIVADLNYDPNQALSNESNDPDEMDEESEEILEEGSKLTFVTDDLKPGQFCLKVLCEHEGGWHSVDDGIPVSLGGQDLVRLWEASSPYMLRMLSILKHSSADLVVTRTEAGEKLIKLLQQRNSWSSHKKMKDVYMMLRMYLLQKDAKMICGNLKKCYLPSGKHLWLCEEHQKLPRITVLEHSSQVDEQEDVTDEVSPEDDQLERVLLKAILGLTQEDEDFEKENEESEEELQVEPSSPAFESPQTPLSSKSAEAKPTTAVLANEKNEEKLMQREEFKISTEVMKKKLQQRLSVQALMTSQSSSVETSRACVIL</sequence>
<dbReference type="InterPro" id="IPR057263">
    <property type="entry name" value="COR-B"/>
</dbReference>
<evidence type="ECO:0000256" key="4">
    <source>
        <dbReference type="ARBA" id="ARBA00022679"/>
    </source>
</evidence>
<dbReference type="Proteomes" id="UP000014760">
    <property type="component" value="Unassembled WGS sequence"/>
</dbReference>
<evidence type="ECO:0000256" key="2">
    <source>
        <dbReference type="ARBA" id="ARBA00022527"/>
    </source>
</evidence>
<evidence type="ECO:0000256" key="8">
    <source>
        <dbReference type="ARBA" id="ARBA00022840"/>
    </source>
</evidence>
<keyword evidence="16" id="KW-1185">Reference proteome</keyword>
<dbReference type="GO" id="GO:0005524">
    <property type="term" value="F:ATP binding"/>
    <property type="evidence" value="ECO:0007669"/>
    <property type="project" value="UniProtKB-KW"/>
</dbReference>
<dbReference type="EMBL" id="AMQN01014764">
    <property type="status" value="NOT_ANNOTATED_CDS"/>
    <property type="molecule type" value="Genomic_DNA"/>
</dbReference>
<keyword evidence="2" id="KW-0723">Serine/threonine-protein kinase</keyword>
<keyword evidence="7" id="KW-0418">Kinase</keyword>
<keyword evidence="6" id="KW-0547">Nucleotide-binding</keyword>
<dbReference type="Pfam" id="PF08477">
    <property type="entry name" value="Roc"/>
    <property type="match status" value="1"/>
</dbReference>
<dbReference type="InterPro" id="IPR020859">
    <property type="entry name" value="ROC"/>
</dbReference>
<dbReference type="OrthoDB" id="10252328at2759"/>
<gene>
    <name evidence="14" type="ORF">CAPTEDRAFT_187033</name>
</gene>
<feature type="compositionally biased region" description="Polar residues" evidence="12">
    <location>
        <begin position="2871"/>
        <end position="2880"/>
    </location>
</feature>
<keyword evidence="4" id="KW-0808">Transferase</keyword>
<evidence type="ECO:0000256" key="11">
    <source>
        <dbReference type="ARBA" id="ARBA00048679"/>
    </source>
</evidence>
<evidence type="ECO:0000256" key="6">
    <source>
        <dbReference type="ARBA" id="ARBA00022741"/>
    </source>
</evidence>
<evidence type="ECO:0000313" key="16">
    <source>
        <dbReference type="Proteomes" id="UP000014760"/>
    </source>
</evidence>
<dbReference type="PANTHER" id="PTHR47508">
    <property type="entry name" value="SAM DOMAIN-CONTAINING PROTEIN-RELATED"/>
    <property type="match status" value="1"/>
</dbReference>
<evidence type="ECO:0000256" key="9">
    <source>
        <dbReference type="ARBA" id="ARBA00023134"/>
    </source>
</evidence>
<dbReference type="SUPFAM" id="SSF52540">
    <property type="entry name" value="P-loop containing nucleoside triphosphate hydrolases"/>
    <property type="match status" value="1"/>
</dbReference>
<feature type="region of interest" description="Disordered" evidence="12">
    <location>
        <begin position="2846"/>
        <end position="2895"/>
    </location>
</feature>
<dbReference type="GO" id="GO:0004674">
    <property type="term" value="F:protein serine/threonine kinase activity"/>
    <property type="evidence" value="ECO:0007669"/>
    <property type="project" value="UniProtKB-KW"/>
</dbReference>
<dbReference type="InterPro" id="IPR032675">
    <property type="entry name" value="LRR_dom_sf"/>
</dbReference>
<proteinExistence type="predicted"/>
<dbReference type="InterPro" id="IPR035897">
    <property type="entry name" value="Toll_tir_struct_dom_sf"/>
</dbReference>
<dbReference type="Pfam" id="PF16095">
    <property type="entry name" value="COR-A"/>
    <property type="match status" value="1"/>
</dbReference>
<reference evidence="14 16" key="2">
    <citation type="journal article" date="2013" name="Nature">
        <title>Insights into bilaterian evolution from three spiralian genomes.</title>
        <authorList>
            <person name="Simakov O."/>
            <person name="Marletaz F."/>
            <person name="Cho S.J."/>
            <person name="Edsinger-Gonzales E."/>
            <person name="Havlak P."/>
            <person name="Hellsten U."/>
            <person name="Kuo D.H."/>
            <person name="Larsson T."/>
            <person name="Lv J."/>
            <person name="Arendt D."/>
            <person name="Savage R."/>
            <person name="Osoegawa K."/>
            <person name="de Jong P."/>
            <person name="Grimwood J."/>
            <person name="Chapman J.A."/>
            <person name="Shapiro H."/>
            <person name="Aerts A."/>
            <person name="Otillar R.P."/>
            <person name="Terry A.Y."/>
            <person name="Boore J.L."/>
            <person name="Grigoriev I.V."/>
            <person name="Lindberg D.R."/>
            <person name="Seaver E.C."/>
            <person name="Weisblat D.A."/>
            <person name="Putnam N.H."/>
            <person name="Rokhsar D.S."/>
        </authorList>
    </citation>
    <scope>NUCLEOTIDE SEQUENCE</scope>
    <source>
        <strain evidence="14 16">I ESC-2004</strain>
    </source>
</reference>
<feature type="domain" description="Roc" evidence="13">
    <location>
        <begin position="1776"/>
        <end position="1948"/>
    </location>
</feature>
<evidence type="ECO:0000313" key="14">
    <source>
        <dbReference type="EMBL" id="ELT89642.1"/>
    </source>
</evidence>
<dbReference type="Gene3D" id="3.30.310.200">
    <property type="match status" value="1"/>
</dbReference>
<evidence type="ECO:0000256" key="1">
    <source>
        <dbReference type="ARBA" id="ARBA00012513"/>
    </source>
</evidence>
<dbReference type="SUPFAM" id="SSF52047">
    <property type="entry name" value="RNI-like"/>
    <property type="match status" value="1"/>
</dbReference>